<accession>A0A9D7E2Z3</accession>
<dbReference type="GO" id="GO:0005886">
    <property type="term" value="C:plasma membrane"/>
    <property type="evidence" value="ECO:0007669"/>
    <property type="project" value="TreeGrafter"/>
</dbReference>
<dbReference type="SMART" id="SM00957">
    <property type="entry name" value="SecA_DEAD"/>
    <property type="match status" value="1"/>
</dbReference>
<dbReference type="GO" id="GO:0006605">
    <property type="term" value="P:protein targeting"/>
    <property type="evidence" value="ECO:0007669"/>
    <property type="project" value="InterPro"/>
</dbReference>
<sequence length="360" mass="38633">MNVPMDIVKVLPRPGPVWGTYPLRAADDTAPLWRRLRLTTLLRRPLGHARSIARAAAGAAAAWHRLDDAARAGALLAVRVRLRREGLTPAAAAHALGIAAAKATEVLGQTPRETQILAAAVLLDQRMAEMATGEGKTLALALAAAVGAMAGMPVHVVTANEYLARRDAAWLAPFFAALGLRAAALPVGREDIERRAVYEHDVVYATARELAFDYLRDRLAFGPRSEAERTAAALAGASNPPPLMRGLCMALLDEADSILLDEADVPLILSRNVPQAARRAFLWQALAVARQLEPGRDFKIDASERSTVSADARIASIQVVARLFGRLGRIWVKQVAEKALLRVRLSAGPVGFDSPVTFGQ</sequence>
<dbReference type="PRINTS" id="PR00906">
    <property type="entry name" value="SECA"/>
</dbReference>
<dbReference type="Pfam" id="PF07517">
    <property type="entry name" value="SecA_DEAD"/>
    <property type="match status" value="1"/>
</dbReference>
<dbReference type="InterPro" id="IPR014001">
    <property type="entry name" value="Helicase_ATP-bd"/>
</dbReference>
<evidence type="ECO:0000256" key="2">
    <source>
        <dbReference type="ARBA" id="ARBA00022927"/>
    </source>
</evidence>
<feature type="domain" description="Helicase ATP-binding" evidence="4">
    <location>
        <begin position="117"/>
        <end position="291"/>
    </location>
</feature>
<dbReference type="EMBL" id="JADJEV010000005">
    <property type="protein sequence ID" value="MBK6975658.1"/>
    <property type="molecule type" value="Genomic_DNA"/>
</dbReference>
<keyword evidence="1" id="KW-1003">Cell membrane</keyword>
<keyword evidence="3" id="KW-0811">Translocation</keyword>
<protein>
    <recommendedName>
        <fullName evidence="9">Protein translocase subunit SecA</fullName>
    </recommendedName>
</protein>
<dbReference type="GO" id="GO:0017038">
    <property type="term" value="P:protein import"/>
    <property type="evidence" value="ECO:0007669"/>
    <property type="project" value="InterPro"/>
</dbReference>
<evidence type="ECO:0000256" key="1">
    <source>
        <dbReference type="ARBA" id="ARBA00022475"/>
    </source>
</evidence>
<keyword evidence="2" id="KW-0813">Transport</keyword>
<dbReference type="InterPro" id="IPR014018">
    <property type="entry name" value="SecA_motor_DEAD"/>
</dbReference>
<dbReference type="GO" id="GO:0005524">
    <property type="term" value="F:ATP binding"/>
    <property type="evidence" value="ECO:0007669"/>
    <property type="project" value="InterPro"/>
</dbReference>
<dbReference type="AlphaFoldDB" id="A0A9D7E2Z3"/>
<dbReference type="GO" id="GO:0006886">
    <property type="term" value="P:intracellular protein transport"/>
    <property type="evidence" value="ECO:0007669"/>
    <property type="project" value="InterPro"/>
</dbReference>
<feature type="domain" description="SecA family profile" evidence="5">
    <location>
        <begin position="31"/>
        <end position="360"/>
    </location>
</feature>
<dbReference type="PANTHER" id="PTHR30612">
    <property type="entry name" value="SECA INNER MEMBRANE COMPONENT OF SEC PROTEIN SECRETION SYSTEM"/>
    <property type="match status" value="1"/>
</dbReference>
<evidence type="ECO:0000256" key="3">
    <source>
        <dbReference type="ARBA" id="ARBA00023010"/>
    </source>
</evidence>
<dbReference type="InterPro" id="IPR000185">
    <property type="entry name" value="SecA"/>
</dbReference>
<comment type="caution">
    <text evidence="7">The sequence shown here is derived from an EMBL/GenBank/DDBJ whole genome shotgun (WGS) entry which is preliminary data.</text>
</comment>
<evidence type="ECO:0000313" key="7">
    <source>
        <dbReference type="EMBL" id="MBK6975658.1"/>
    </source>
</evidence>
<gene>
    <name evidence="6" type="ORF">IPH26_03620</name>
    <name evidence="7" type="ORF">IPH26_22835</name>
</gene>
<dbReference type="GO" id="GO:0005829">
    <property type="term" value="C:cytosol"/>
    <property type="evidence" value="ECO:0007669"/>
    <property type="project" value="TreeGrafter"/>
</dbReference>
<dbReference type="PROSITE" id="PS51192">
    <property type="entry name" value="HELICASE_ATP_BIND_1"/>
    <property type="match status" value="1"/>
</dbReference>
<proteinExistence type="predicted"/>
<evidence type="ECO:0000259" key="5">
    <source>
        <dbReference type="PROSITE" id="PS51196"/>
    </source>
</evidence>
<dbReference type="GO" id="GO:0043952">
    <property type="term" value="P:protein transport by the Sec complex"/>
    <property type="evidence" value="ECO:0007669"/>
    <property type="project" value="TreeGrafter"/>
</dbReference>
<reference evidence="7" key="1">
    <citation type="submission" date="2020-10" db="EMBL/GenBank/DDBJ databases">
        <title>Connecting structure to function with the recovery of over 1000 high-quality activated sludge metagenome-assembled genomes encoding full-length rRNA genes using long-read sequencing.</title>
        <authorList>
            <person name="Singleton C.M."/>
            <person name="Petriglieri F."/>
            <person name="Kristensen J.M."/>
            <person name="Kirkegaard R.H."/>
            <person name="Michaelsen T.Y."/>
            <person name="Andersen M.H."/>
            <person name="Karst S.M."/>
            <person name="Dueholm M.S."/>
            <person name="Nielsen P.H."/>
            <person name="Albertsen M."/>
        </authorList>
    </citation>
    <scope>NUCLEOTIDE SEQUENCE</scope>
    <source>
        <strain evidence="7">Bjer_18-Q3-R1-45_BAT3C.347</strain>
    </source>
</reference>
<dbReference type="PROSITE" id="PS51196">
    <property type="entry name" value="SECA_MOTOR_DEAD"/>
    <property type="match status" value="1"/>
</dbReference>
<dbReference type="InterPro" id="IPR011115">
    <property type="entry name" value="SecA_DEAD"/>
</dbReference>
<dbReference type="PANTHER" id="PTHR30612:SF0">
    <property type="entry name" value="CHLOROPLAST PROTEIN-TRANSPORTING ATPASE"/>
    <property type="match status" value="1"/>
</dbReference>
<dbReference type="Gene3D" id="3.40.50.300">
    <property type="entry name" value="P-loop containing nucleotide triphosphate hydrolases"/>
    <property type="match status" value="1"/>
</dbReference>
<dbReference type="GO" id="GO:0031522">
    <property type="term" value="C:cell envelope Sec protein transport complex"/>
    <property type="evidence" value="ECO:0007669"/>
    <property type="project" value="TreeGrafter"/>
</dbReference>
<dbReference type="InterPro" id="IPR027417">
    <property type="entry name" value="P-loop_NTPase"/>
</dbReference>
<evidence type="ECO:0000259" key="4">
    <source>
        <dbReference type="PROSITE" id="PS51192"/>
    </source>
</evidence>
<keyword evidence="2" id="KW-0653">Protein transport</keyword>
<organism evidence="7 8">
    <name type="scientific">Candidatus Methylophosphatis roskildensis</name>
    <dbReference type="NCBI Taxonomy" id="2899263"/>
    <lineage>
        <taxon>Bacteria</taxon>
        <taxon>Pseudomonadati</taxon>
        <taxon>Pseudomonadota</taxon>
        <taxon>Betaproteobacteria</taxon>
        <taxon>Nitrosomonadales</taxon>
        <taxon>Sterolibacteriaceae</taxon>
        <taxon>Candidatus Methylophosphatis</taxon>
    </lineage>
</organism>
<name>A0A9D7E2Z3_9PROT</name>
<evidence type="ECO:0000313" key="8">
    <source>
        <dbReference type="Proteomes" id="UP000807785"/>
    </source>
</evidence>
<dbReference type="SUPFAM" id="SSF52540">
    <property type="entry name" value="P-loop containing nucleoside triphosphate hydrolases"/>
    <property type="match status" value="1"/>
</dbReference>
<dbReference type="EMBL" id="JADJEV010000002">
    <property type="protein sequence ID" value="MBK6972063.1"/>
    <property type="molecule type" value="Genomic_DNA"/>
</dbReference>
<dbReference type="Proteomes" id="UP000807785">
    <property type="component" value="Unassembled WGS sequence"/>
</dbReference>
<evidence type="ECO:0008006" key="9">
    <source>
        <dbReference type="Google" id="ProtNLM"/>
    </source>
</evidence>
<evidence type="ECO:0000313" key="6">
    <source>
        <dbReference type="EMBL" id="MBK6972063.1"/>
    </source>
</evidence>
<keyword evidence="1" id="KW-0472">Membrane</keyword>